<evidence type="ECO:0000313" key="13">
    <source>
        <dbReference type="Proteomes" id="UP000290909"/>
    </source>
</evidence>
<dbReference type="CDD" id="cd00798">
    <property type="entry name" value="INT_XerDC_C"/>
    <property type="match status" value="1"/>
</dbReference>
<dbReference type="PANTHER" id="PTHR30349:SF77">
    <property type="entry name" value="TYROSINE RECOMBINASE XERC"/>
    <property type="match status" value="1"/>
</dbReference>
<evidence type="ECO:0000259" key="10">
    <source>
        <dbReference type="PROSITE" id="PS51898"/>
    </source>
</evidence>
<dbReference type="GO" id="GO:0007059">
    <property type="term" value="P:chromosome segregation"/>
    <property type="evidence" value="ECO:0007669"/>
    <property type="project" value="UniProtKB-UniRule"/>
</dbReference>
<evidence type="ECO:0000256" key="1">
    <source>
        <dbReference type="ARBA" id="ARBA00004496"/>
    </source>
</evidence>
<evidence type="ECO:0000256" key="2">
    <source>
        <dbReference type="ARBA" id="ARBA00022490"/>
    </source>
</evidence>
<proteinExistence type="inferred from homology"/>
<dbReference type="SUPFAM" id="SSF56349">
    <property type="entry name" value="DNA breaking-rejoining enzymes"/>
    <property type="match status" value="1"/>
</dbReference>
<comment type="similarity">
    <text evidence="9">Belongs to the 'phage' integrase family. XerC subfamily.</text>
</comment>
<dbReference type="InterPro" id="IPR011010">
    <property type="entry name" value="DNA_brk_join_enz"/>
</dbReference>
<keyword evidence="8 9" id="KW-0131">Cell cycle</keyword>
<dbReference type="InterPro" id="IPR050090">
    <property type="entry name" value="Tyrosine_recombinase_XerCD"/>
</dbReference>
<dbReference type="Gene3D" id="1.10.443.10">
    <property type="entry name" value="Intergrase catalytic core"/>
    <property type="match status" value="1"/>
</dbReference>
<keyword evidence="5 9" id="KW-0229">DNA integration</keyword>
<evidence type="ECO:0000256" key="8">
    <source>
        <dbReference type="ARBA" id="ARBA00023306"/>
    </source>
</evidence>
<dbReference type="GO" id="GO:0003677">
    <property type="term" value="F:DNA binding"/>
    <property type="evidence" value="ECO:0007669"/>
    <property type="project" value="UniProtKB-UniRule"/>
</dbReference>
<dbReference type="InterPro" id="IPR010998">
    <property type="entry name" value="Integrase_recombinase_N"/>
</dbReference>
<dbReference type="Pfam" id="PF02899">
    <property type="entry name" value="Phage_int_SAM_1"/>
    <property type="match status" value="1"/>
</dbReference>
<gene>
    <name evidence="9 12" type="primary">xerC</name>
    <name evidence="12" type="ORF">NCTC10172_01269</name>
</gene>
<dbReference type="STRING" id="1408416.GCA_000702765_01252"/>
<feature type="active site" evidence="9">
    <location>
        <position position="271"/>
    </location>
</feature>
<dbReference type="Pfam" id="PF00589">
    <property type="entry name" value="Phage_integrase"/>
    <property type="match status" value="1"/>
</dbReference>
<organism evidence="12 13">
    <name type="scientific">Acholeplasma hippikon</name>
    <dbReference type="NCBI Taxonomy" id="264636"/>
    <lineage>
        <taxon>Bacteria</taxon>
        <taxon>Bacillati</taxon>
        <taxon>Mycoplasmatota</taxon>
        <taxon>Mollicutes</taxon>
        <taxon>Acholeplasmatales</taxon>
        <taxon>Acholeplasmataceae</taxon>
        <taxon>Acholeplasma</taxon>
    </lineage>
</organism>
<dbReference type="GO" id="GO:0051301">
    <property type="term" value="P:cell division"/>
    <property type="evidence" value="ECO:0007669"/>
    <property type="project" value="UniProtKB-KW"/>
</dbReference>
<feature type="domain" description="Core-binding (CB)" evidence="11">
    <location>
        <begin position="1"/>
        <end position="86"/>
    </location>
</feature>
<dbReference type="PROSITE" id="PS51900">
    <property type="entry name" value="CB"/>
    <property type="match status" value="1"/>
</dbReference>
<dbReference type="InterPro" id="IPR004107">
    <property type="entry name" value="Integrase_SAM-like_N"/>
</dbReference>
<dbReference type="Gene3D" id="1.10.150.130">
    <property type="match status" value="1"/>
</dbReference>
<evidence type="ECO:0000256" key="6">
    <source>
        <dbReference type="ARBA" id="ARBA00023125"/>
    </source>
</evidence>
<feature type="domain" description="Tyr recombinase" evidence="10">
    <location>
        <begin position="107"/>
        <end position="293"/>
    </location>
</feature>
<name>A0A449BL82_9MOLU</name>
<evidence type="ECO:0000259" key="11">
    <source>
        <dbReference type="PROSITE" id="PS51900"/>
    </source>
</evidence>
<evidence type="ECO:0000256" key="4">
    <source>
        <dbReference type="ARBA" id="ARBA00022829"/>
    </source>
</evidence>
<reference evidence="12 13" key="1">
    <citation type="submission" date="2019-01" db="EMBL/GenBank/DDBJ databases">
        <authorList>
            <consortium name="Pathogen Informatics"/>
        </authorList>
    </citation>
    <scope>NUCLEOTIDE SEQUENCE [LARGE SCALE GENOMIC DNA]</scope>
    <source>
        <strain evidence="12 13">NCTC10172</strain>
    </source>
</reference>
<feature type="active site" evidence="9">
    <location>
        <position position="171"/>
    </location>
</feature>
<keyword evidence="7 9" id="KW-0233">DNA recombination</keyword>
<keyword evidence="13" id="KW-1185">Reference proteome</keyword>
<dbReference type="KEGG" id="ahk:NCTC10172_01269"/>
<dbReference type="InterPro" id="IPR023009">
    <property type="entry name" value="Tyrosine_recombinase_XerC/XerD"/>
</dbReference>
<dbReference type="Proteomes" id="UP000290909">
    <property type="component" value="Chromosome"/>
</dbReference>
<accession>A0A449BL82</accession>
<evidence type="ECO:0000256" key="3">
    <source>
        <dbReference type="ARBA" id="ARBA00022618"/>
    </source>
</evidence>
<feature type="active site" evidence="9">
    <location>
        <position position="147"/>
    </location>
</feature>
<evidence type="ECO:0000313" key="12">
    <source>
        <dbReference type="EMBL" id="VEU83209.1"/>
    </source>
</evidence>
<comment type="subcellular location">
    <subcellularLocation>
        <location evidence="1 9">Cytoplasm</location>
    </subcellularLocation>
</comment>
<dbReference type="EMBL" id="LR215050">
    <property type="protein sequence ID" value="VEU83209.1"/>
    <property type="molecule type" value="Genomic_DNA"/>
</dbReference>
<sequence>MDAILLYQDYLLVEKNYSIETVKSYINDIKGFANFLETEELARDLLDARRERLARNYVSYMDNQGFTQKSIARKLSALKGFYAFLMDRDLIDINIFQAIKSPKIPKKLPHILDDEAINYMFKSIDTSTPLGYRNLVILDLLYSCGLRASELINLEIKDIYLSSGQILIHGKGSKDRYVPLHDKLIAELKHYLSYTRVSLLAKGENTNELALLINYKGGKLTVRGLREILVKIIHDSGETFKIHPHMLRHAFATTLLNHGADLRVVQELLGHSHLKSTQVYTHVSKEIIKEKYKTTHPRMMNNEKDKWNDYWGRYRKSSNSKTKNNRSRHHD</sequence>
<evidence type="ECO:0000256" key="9">
    <source>
        <dbReference type="HAMAP-Rule" id="MF_01808"/>
    </source>
</evidence>
<feature type="active site" evidence="9">
    <location>
        <position position="245"/>
    </location>
</feature>
<keyword evidence="6 9" id="KW-0238">DNA-binding</keyword>
<dbReference type="GO" id="GO:0009037">
    <property type="term" value="F:tyrosine-based site-specific recombinase activity"/>
    <property type="evidence" value="ECO:0007669"/>
    <property type="project" value="UniProtKB-UniRule"/>
</dbReference>
<dbReference type="InterPro" id="IPR002104">
    <property type="entry name" value="Integrase_catalytic"/>
</dbReference>
<keyword evidence="4 9" id="KW-0159">Chromosome partition</keyword>
<feature type="active site" evidence="9">
    <location>
        <position position="248"/>
    </location>
</feature>
<dbReference type="InterPro" id="IPR044068">
    <property type="entry name" value="CB"/>
</dbReference>
<dbReference type="AlphaFoldDB" id="A0A449BL82"/>
<dbReference type="HAMAP" id="MF_01808">
    <property type="entry name" value="Recomb_XerC_XerD"/>
    <property type="match status" value="1"/>
</dbReference>
<dbReference type="InterPro" id="IPR013762">
    <property type="entry name" value="Integrase-like_cat_sf"/>
</dbReference>
<dbReference type="PANTHER" id="PTHR30349">
    <property type="entry name" value="PHAGE INTEGRASE-RELATED"/>
    <property type="match status" value="1"/>
</dbReference>
<dbReference type="GO" id="GO:0006313">
    <property type="term" value="P:DNA transposition"/>
    <property type="evidence" value="ECO:0007669"/>
    <property type="project" value="UniProtKB-UniRule"/>
</dbReference>
<evidence type="ECO:0000256" key="7">
    <source>
        <dbReference type="ARBA" id="ARBA00023172"/>
    </source>
</evidence>
<protein>
    <recommendedName>
        <fullName evidence="9">Tyrosine recombinase XerC</fullName>
    </recommendedName>
</protein>
<keyword evidence="3 9" id="KW-0132">Cell division</keyword>
<feature type="active site" description="O-(3'-phospho-DNA)-tyrosine intermediate" evidence="9">
    <location>
        <position position="280"/>
    </location>
</feature>
<evidence type="ECO:0000256" key="5">
    <source>
        <dbReference type="ARBA" id="ARBA00022908"/>
    </source>
</evidence>
<comment type="subunit">
    <text evidence="9">Forms a cyclic heterotetrameric complex composed of two molecules of XerC and two molecules of XerD.</text>
</comment>
<keyword evidence="2 9" id="KW-0963">Cytoplasm</keyword>
<dbReference type="PROSITE" id="PS51898">
    <property type="entry name" value="TYR_RECOMBINASE"/>
    <property type="match status" value="1"/>
</dbReference>
<comment type="function">
    <text evidence="9">Site-specific tyrosine recombinase, which acts by catalyzing the cutting and rejoining of the recombining DNA molecules. The XerC-XerD complex is essential to convert dimers of the bacterial chromosome into monomers to permit their segregation at cell division. It also contributes to the segregational stability of plasmids.</text>
</comment>
<dbReference type="GO" id="GO:0005737">
    <property type="term" value="C:cytoplasm"/>
    <property type="evidence" value="ECO:0007669"/>
    <property type="project" value="UniProtKB-SubCell"/>
</dbReference>